<evidence type="ECO:0000259" key="1">
    <source>
        <dbReference type="Pfam" id="PF13511"/>
    </source>
</evidence>
<evidence type="ECO:0000313" key="2">
    <source>
        <dbReference type="EMBL" id="GAA3931402.1"/>
    </source>
</evidence>
<name>A0ABP7MVZ3_9GAMM</name>
<proteinExistence type="predicted"/>
<organism evidence="2 3">
    <name type="scientific">Luteimonas lutimaris</name>
    <dbReference type="NCBI Taxonomy" id="698645"/>
    <lineage>
        <taxon>Bacteria</taxon>
        <taxon>Pseudomonadati</taxon>
        <taxon>Pseudomonadota</taxon>
        <taxon>Gammaproteobacteria</taxon>
        <taxon>Lysobacterales</taxon>
        <taxon>Lysobacteraceae</taxon>
        <taxon>Luteimonas</taxon>
    </lineage>
</organism>
<keyword evidence="3" id="KW-1185">Reference proteome</keyword>
<evidence type="ECO:0000313" key="3">
    <source>
        <dbReference type="Proteomes" id="UP001501727"/>
    </source>
</evidence>
<reference evidence="3" key="1">
    <citation type="journal article" date="2019" name="Int. J. Syst. Evol. Microbiol.">
        <title>The Global Catalogue of Microorganisms (GCM) 10K type strain sequencing project: providing services to taxonomists for standard genome sequencing and annotation.</title>
        <authorList>
            <consortium name="The Broad Institute Genomics Platform"/>
            <consortium name="The Broad Institute Genome Sequencing Center for Infectious Disease"/>
            <person name="Wu L."/>
            <person name="Ma J."/>
        </authorList>
    </citation>
    <scope>NUCLEOTIDE SEQUENCE [LARGE SCALE GENOMIC DNA]</scope>
    <source>
        <strain evidence="3">JCM 16916</strain>
    </source>
</reference>
<feature type="domain" description="DUF4124" evidence="1">
    <location>
        <begin position="51"/>
        <end position="83"/>
    </location>
</feature>
<dbReference type="Proteomes" id="UP001501727">
    <property type="component" value="Unassembled WGS sequence"/>
</dbReference>
<dbReference type="InterPro" id="IPR025392">
    <property type="entry name" value="DUF4124"/>
</dbReference>
<protein>
    <recommendedName>
        <fullName evidence="1">DUF4124 domain-containing protein</fullName>
    </recommendedName>
</protein>
<dbReference type="Pfam" id="PF13511">
    <property type="entry name" value="DUF4124"/>
    <property type="match status" value="1"/>
</dbReference>
<sequence length="91" mass="10404">MRLRWALLLGLAGGVALAWWLSRDTPELAQAKQVRAEQAAAADFEDSRPVLYRWRDDNGNLHVTDTAPRGRRYERIPIEPDVAIEVHGDRR</sequence>
<dbReference type="RefSeq" id="WP_344760459.1">
    <property type="nucleotide sequence ID" value="NZ_BAAAZU010000030.1"/>
</dbReference>
<accession>A0ABP7MVZ3</accession>
<gene>
    <name evidence="2" type="ORF">GCM10022229_26170</name>
</gene>
<dbReference type="EMBL" id="BAAAZU010000030">
    <property type="protein sequence ID" value="GAA3931402.1"/>
    <property type="molecule type" value="Genomic_DNA"/>
</dbReference>
<comment type="caution">
    <text evidence="2">The sequence shown here is derived from an EMBL/GenBank/DDBJ whole genome shotgun (WGS) entry which is preliminary data.</text>
</comment>